<dbReference type="SMART" id="SM00135">
    <property type="entry name" value="LY"/>
    <property type="match status" value="4"/>
</dbReference>
<dbReference type="InterPro" id="IPR050778">
    <property type="entry name" value="Cueball_EGF_LRP_Nidogen"/>
</dbReference>
<dbReference type="Proteomes" id="UP000001880">
    <property type="component" value="Chromosome"/>
</dbReference>
<gene>
    <name evidence="2" type="ordered locus">Hoch_3457</name>
</gene>
<dbReference type="PANTHER" id="PTHR46513">
    <property type="entry name" value="VITELLOGENIN RECEPTOR-LIKE PROTEIN-RELATED-RELATED"/>
    <property type="match status" value="1"/>
</dbReference>
<keyword evidence="2" id="KW-0675">Receptor</keyword>
<evidence type="ECO:0000313" key="2">
    <source>
        <dbReference type="EMBL" id="ACY15959.1"/>
    </source>
</evidence>
<keyword evidence="2" id="KW-0449">Lipoprotein</keyword>
<dbReference type="OrthoDB" id="5521584at2"/>
<dbReference type="HOGENOM" id="CLU_828377_0_0_7"/>
<dbReference type="AlphaFoldDB" id="D0LW27"/>
<dbReference type="PROSITE" id="PS51257">
    <property type="entry name" value="PROKAR_LIPOPROTEIN"/>
    <property type="match status" value="1"/>
</dbReference>
<sequence length="335" mass="35745">MSPRWTPVLLCVLATTALGCGRLGFDELGFDDPGGAPDAAADAGIADARTTTPDALPDALPDAGSPPPSAKALYWTDPEERILGGLPLTEDGAEPSKALKLRGDLSEPAGLLVVPGDAFYWLEVERGTLMRADPKFTSVDVVTDGLEAPEGLGLGPDGFLYWTDGGTGRIERVRPDGSDRESILSDGVDKPFGLAIDAEGGFIYWVDSGTFSIRRVGLPPDNGQQAEIVLRQVSADDLSFDPATRTLYWTSITPPAIFRASVDEAVGISPEKVADVDGVPNGLVIDPEAQLIYWSELTPARLMRMDYDGGNVRVLLEQNVLRVPQLLFPESLALN</sequence>
<accession>D0LW27</accession>
<dbReference type="eggNOG" id="COG3386">
    <property type="taxonomic scope" value="Bacteria"/>
</dbReference>
<dbReference type="Pfam" id="PF00058">
    <property type="entry name" value="Ldl_recept_b"/>
    <property type="match status" value="1"/>
</dbReference>
<dbReference type="SUPFAM" id="SSF63829">
    <property type="entry name" value="Calcium-dependent phosphotriesterase"/>
    <property type="match status" value="1"/>
</dbReference>
<organism evidence="2 3">
    <name type="scientific">Haliangium ochraceum (strain DSM 14365 / JCM 11303 / SMP-2)</name>
    <dbReference type="NCBI Taxonomy" id="502025"/>
    <lineage>
        <taxon>Bacteria</taxon>
        <taxon>Pseudomonadati</taxon>
        <taxon>Myxococcota</taxon>
        <taxon>Polyangia</taxon>
        <taxon>Haliangiales</taxon>
        <taxon>Kofleriaceae</taxon>
        <taxon>Haliangium</taxon>
    </lineage>
</organism>
<dbReference type="InterPro" id="IPR000033">
    <property type="entry name" value="LDLR_classB_rpt"/>
</dbReference>
<protein>
    <submittedName>
        <fullName evidence="2">Low-density lipoprotein receptor YWTD repeat protein</fullName>
    </submittedName>
</protein>
<dbReference type="EMBL" id="CP001804">
    <property type="protein sequence ID" value="ACY15959.1"/>
    <property type="molecule type" value="Genomic_DNA"/>
</dbReference>
<dbReference type="STRING" id="502025.Hoch_3457"/>
<feature type="region of interest" description="Disordered" evidence="1">
    <location>
        <begin position="50"/>
        <end position="69"/>
    </location>
</feature>
<proteinExistence type="predicted"/>
<dbReference type="InterPro" id="IPR011042">
    <property type="entry name" value="6-blade_b-propeller_TolB-like"/>
</dbReference>
<reference evidence="2 3" key="1">
    <citation type="journal article" date="2010" name="Stand. Genomic Sci.">
        <title>Complete genome sequence of Haliangium ochraceum type strain (SMP-2).</title>
        <authorList>
            <consortium name="US DOE Joint Genome Institute (JGI-PGF)"/>
            <person name="Ivanova N."/>
            <person name="Daum C."/>
            <person name="Lang E."/>
            <person name="Abt B."/>
            <person name="Kopitz M."/>
            <person name="Saunders E."/>
            <person name="Lapidus A."/>
            <person name="Lucas S."/>
            <person name="Glavina Del Rio T."/>
            <person name="Nolan M."/>
            <person name="Tice H."/>
            <person name="Copeland A."/>
            <person name="Cheng J.F."/>
            <person name="Chen F."/>
            <person name="Bruce D."/>
            <person name="Goodwin L."/>
            <person name="Pitluck S."/>
            <person name="Mavromatis K."/>
            <person name="Pati A."/>
            <person name="Mikhailova N."/>
            <person name="Chen A."/>
            <person name="Palaniappan K."/>
            <person name="Land M."/>
            <person name="Hauser L."/>
            <person name="Chang Y.J."/>
            <person name="Jeffries C.D."/>
            <person name="Detter J.C."/>
            <person name="Brettin T."/>
            <person name="Rohde M."/>
            <person name="Goker M."/>
            <person name="Bristow J."/>
            <person name="Markowitz V."/>
            <person name="Eisen J.A."/>
            <person name="Hugenholtz P."/>
            <person name="Kyrpides N.C."/>
            <person name="Klenk H.P."/>
        </authorList>
    </citation>
    <scope>NUCLEOTIDE SEQUENCE [LARGE SCALE GENOMIC DNA]</scope>
    <source>
        <strain evidence="3">DSM 14365 / CIP 107738 / JCM 11303 / AJ 13395 / SMP-2</strain>
    </source>
</reference>
<keyword evidence="3" id="KW-1185">Reference proteome</keyword>
<dbReference type="RefSeq" id="WP_012828558.1">
    <property type="nucleotide sequence ID" value="NC_013440.1"/>
</dbReference>
<dbReference type="KEGG" id="hoh:Hoch_3457"/>
<evidence type="ECO:0000256" key="1">
    <source>
        <dbReference type="SAM" id="MobiDB-lite"/>
    </source>
</evidence>
<dbReference type="Gene3D" id="2.120.10.30">
    <property type="entry name" value="TolB, C-terminal domain"/>
    <property type="match status" value="1"/>
</dbReference>
<evidence type="ECO:0000313" key="3">
    <source>
        <dbReference type="Proteomes" id="UP000001880"/>
    </source>
</evidence>
<dbReference type="PROSITE" id="PS51120">
    <property type="entry name" value="LDLRB"/>
    <property type="match status" value="1"/>
</dbReference>
<name>D0LW27_HALO1</name>